<reference evidence="1" key="1">
    <citation type="submission" date="2021-03" db="EMBL/GenBank/DDBJ databases">
        <title>Streptomyces poriferae sp. nov., a novel marine sponge-derived Actinobacteria species with anti-MRSA activity.</title>
        <authorList>
            <person name="Sandoval-Powers M."/>
            <person name="Kralova S."/>
            <person name="Nguyen G.-S."/>
            <person name="Fawwal D."/>
            <person name="Degnes K."/>
            <person name="Klinkenberg G."/>
            <person name="Sletta H."/>
            <person name="Wentzel A."/>
            <person name="Liles M.R."/>
        </authorList>
    </citation>
    <scope>NUCLEOTIDE SEQUENCE</scope>
    <source>
        <strain evidence="1">DSM 41794</strain>
    </source>
</reference>
<protein>
    <recommendedName>
        <fullName evidence="3">Chitin-binding type-3 domain-containing protein</fullName>
    </recommendedName>
</protein>
<dbReference type="SUPFAM" id="SSF51055">
    <property type="entry name" value="Carbohydrate binding domain"/>
    <property type="match status" value="1"/>
</dbReference>
<proteinExistence type="predicted"/>
<dbReference type="AlphaFoldDB" id="A0A939F6E5"/>
<dbReference type="Gene3D" id="2.10.10.20">
    <property type="entry name" value="Carbohydrate-binding module superfamily 5/12"/>
    <property type="match status" value="1"/>
</dbReference>
<feature type="non-terminal residue" evidence="1">
    <location>
        <position position="1"/>
    </location>
</feature>
<keyword evidence="2" id="KW-1185">Reference proteome</keyword>
<sequence>GGHTWKAKWWTQNETPGTTGEWGAWQDLGAC</sequence>
<accession>A0A939F6E5</accession>
<dbReference type="RefSeq" id="WP_206962639.1">
    <property type="nucleotide sequence ID" value="NZ_JAFLRJ010000142.1"/>
</dbReference>
<dbReference type="InterPro" id="IPR036573">
    <property type="entry name" value="CBM_sf_5/12"/>
</dbReference>
<dbReference type="GO" id="GO:0005576">
    <property type="term" value="C:extracellular region"/>
    <property type="evidence" value="ECO:0007669"/>
    <property type="project" value="InterPro"/>
</dbReference>
<dbReference type="GO" id="GO:0030246">
    <property type="term" value="F:carbohydrate binding"/>
    <property type="evidence" value="ECO:0007669"/>
    <property type="project" value="InterPro"/>
</dbReference>
<dbReference type="GO" id="GO:0004553">
    <property type="term" value="F:hydrolase activity, hydrolyzing O-glycosyl compounds"/>
    <property type="evidence" value="ECO:0007669"/>
    <property type="project" value="InterPro"/>
</dbReference>
<organism evidence="1 2">
    <name type="scientific">Streptomyces beijiangensis</name>
    <dbReference type="NCBI Taxonomy" id="163361"/>
    <lineage>
        <taxon>Bacteria</taxon>
        <taxon>Bacillati</taxon>
        <taxon>Actinomycetota</taxon>
        <taxon>Actinomycetes</taxon>
        <taxon>Kitasatosporales</taxon>
        <taxon>Streptomycetaceae</taxon>
        <taxon>Streptomyces</taxon>
    </lineage>
</organism>
<dbReference type="EMBL" id="JAFLRJ010000142">
    <property type="protein sequence ID" value="MBO0513190.1"/>
    <property type="molecule type" value="Genomic_DNA"/>
</dbReference>
<evidence type="ECO:0000313" key="2">
    <source>
        <dbReference type="Proteomes" id="UP000664167"/>
    </source>
</evidence>
<evidence type="ECO:0008006" key="3">
    <source>
        <dbReference type="Google" id="ProtNLM"/>
    </source>
</evidence>
<name>A0A939F6E5_9ACTN</name>
<evidence type="ECO:0000313" key="1">
    <source>
        <dbReference type="EMBL" id="MBO0513190.1"/>
    </source>
</evidence>
<dbReference type="Proteomes" id="UP000664167">
    <property type="component" value="Unassembled WGS sequence"/>
</dbReference>
<gene>
    <name evidence="1" type="ORF">J0695_15480</name>
</gene>
<dbReference type="GO" id="GO:0005975">
    <property type="term" value="P:carbohydrate metabolic process"/>
    <property type="evidence" value="ECO:0007669"/>
    <property type="project" value="InterPro"/>
</dbReference>
<comment type="caution">
    <text evidence="1">The sequence shown here is derived from an EMBL/GenBank/DDBJ whole genome shotgun (WGS) entry which is preliminary data.</text>
</comment>